<evidence type="ECO:0000313" key="2">
    <source>
        <dbReference type="EMBL" id="RYQ82844.1"/>
    </source>
</evidence>
<organism evidence="2 3">
    <name type="scientific">Arachis hypogaea</name>
    <name type="common">Peanut</name>
    <dbReference type="NCBI Taxonomy" id="3818"/>
    <lineage>
        <taxon>Eukaryota</taxon>
        <taxon>Viridiplantae</taxon>
        <taxon>Streptophyta</taxon>
        <taxon>Embryophyta</taxon>
        <taxon>Tracheophyta</taxon>
        <taxon>Spermatophyta</taxon>
        <taxon>Magnoliopsida</taxon>
        <taxon>eudicotyledons</taxon>
        <taxon>Gunneridae</taxon>
        <taxon>Pentapetalae</taxon>
        <taxon>rosids</taxon>
        <taxon>fabids</taxon>
        <taxon>Fabales</taxon>
        <taxon>Fabaceae</taxon>
        <taxon>Papilionoideae</taxon>
        <taxon>50 kb inversion clade</taxon>
        <taxon>dalbergioids sensu lato</taxon>
        <taxon>Dalbergieae</taxon>
        <taxon>Pterocarpus clade</taxon>
        <taxon>Arachis</taxon>
    </lineage>
</organism>
<name>A0A444WZF9_ARAHY</name>
<proteinExistence type="predicted"/>
<dbReference type="Proteomes" id="UP000289738">
    <property type="component" value="Chromosome B10"/>
</dbReference>
<accession>A0A444WZF9</accession>
<feature type="region of interest" description="Disordered" evidence="1">
    <location>
        <begin position="44"/>
        <end position="80"/>
    </location>
</feature>
<sequence>MADGDIKRITITTTVRDTQRLPPRRGQIKIRIFKSIVAALSCSGRNKKQKDSGEGSYYLSSTSTTLPVSSGYLSTSNTGN</sequence>
<dbReference type="EMBL" id="SDMP01000020">
    <property type="protein sequence ID" value="RYQ82844.1"/>
    <property type="molecule type" value="Genomic_DNA"/>
</dbReference>
<protein>
    <submittedName>
        <fullName evidence="2">Uncharacterized protein</fullName>
    </submittedName>
</protein>
<comment type="caution">
    <text evidence="2">The sequence shown here is derived from an EMBL/GenBank/DDBJ whole genome shotgun (WGS) entry which is preliminary data.</text>
</comment>
<gene>
    <name evidence="2" type="ORF">Ahy_B10g101405</name>
</gene>
<keyword evidence="3" id="KW-1185">Reference proteome</keyword>
<feature type="compositionally biased region" description="Low complexity" evidence="1">
    <location>
        <begin position="54"/>
        <end position="71"/>
    </location>
</feature>
<evidence type="ECO:0000313" key="3">
    <source>
        <dbReference type="Proteomes" id="UP000289738"/>
    </source>
</evidence>
<evidence type="ECO:0000256" key="1">
    <source>
        <dbReference type="SAM" id="MobiDB-lite"/>
    </source>
</evidence>
<reference evidence="2 3" key="1">
    <citation type="submission" date="2019-01" db="EMBL/GenBank/DDBJ databases">
        <title>Sequencing of cultivated peanut Arachis hypogaea provides insights into genome evolution and oil improvement.</title>
        <authorList>
            <person name="Chen X."/>
        </authorList>
    </citation>
    <scope>NUCLEOTIDE SEQUENCE [LARGE SCALE GENOMIC DNA]</scope>
    <source>
        <strain evidence="3">cv. Fuhuasheng</strain>
        <tissue evidence="2">Leaves</tissue>
    </source>
</reference>
<dbReference type="AlphaFoldDB" id="A0A444WZF9"/>